<reference evidence="1" key="1">
    <citation type="journal article" date="2018" name="Vet. Microbiol.">
        <title>Characterization of plasmids harboring blaCTX-M genes in Escherichia coli from French pigs.</title>
        <authorList>
            <person name="Lucas P."/>
            <person name="Jouy E."/>
            <person name="Le Devendec L."/>
            <person name="de Boisseson C."/>
            <person name="Perrin-Guyomard A."/>
            <person name="Jove T."/>
            <person name="Blanchard Y."/>
            <person name="Touzain F."/>
            <person name="Kempf I."/>
        </authorList>
    </citation>
    <scope>NUCLEOTIDE SEQUENCE</scope>
    <source>
        <strain evidence="1">13-032</strain>
        <plasmid evidence="1">p13-032</plasmid>
    </source>
</reference>
<organism evidence="1">
    <name type="scientific">Escherichia coli</name>
    <dbReference type="NCBI Taxonomy" id="562"/>
    <lineage>
        <taxon>Bacteria</taxon>
        <taxon>Pseudomonadati</taxon>
        <taxon>Pseudomonadota</taxon>
        <taxon>Gammaproteobacteria</taxon>
        <taxon>Enterobacterales</taxon>
        <taxon>Enterobacteriaceae</taxon>
        <taxon>Escherichia</taxon>
    </lineage>
</organism>
<name>A0A3G4RXP5_ECOLX</name>
<dbReference type="EMBL" id="MH847776">
    <property type="protein sequence ID" value="AYU70477.1"/>
    <property type="molecule type" value="Genomic_DNA"/>
</dbReference>
<accession>A0A3G4RXP5</accession>
<dbReference type="AlphaFoldDB" id="A0A3G4RXP5"/>
<gene>
    <name evidence="1" type="ORF">D0362_00276</name>
</gene>
<keyword evidence="1" id="KW-0614">Plasmid</keyword>
<proteinExistence type="predicted"/>
<protein>
    <submittedName>
        <fullName evidence="1">Helix-turn-helix domain-containing protein</fullName>
    </submittedName>
</protein>
<sequence length="43" mass="4993">MTLDPHEVWKGYNTSKNYAAFVTKTLVNKDGDIQRRIMAMFSN</sequence>
<geneLocation type="plasmid" evidence="1">
    <name>p13-032</name>
</geneLocation>
<evidence type="ECO:0000313" key="1">
    <source>
        <dbReference type="EMBL" id="AYU70477.1"/>
    </source>
</evidence>